<dbReference type="Pfam" id="PF04055">
    <property type="entry name" value="Radical_SAM"/>
    <property type="match status" value="1"/>
</dbReference>
<dbReference type="PANTHER" id="PTHR30352">
    <property type="entry name" value="PYRUVATE FORMATE-LYASE-ACTIVATING ENZYME"/>
    <property type="match status" value="1"/>
</dbReference>
<evidence type="ECO:0000259" key="8">
    <source>
        <dbReference type="PROSITE" id="PS51918"/>
    </source>
</evidence>
<dbReference type="InterPro" id="IPR012838">
    <property type="entry name" value="PFL1_activating"/>
</dbReference>
<evidence type="ECO:0000256" key="1">
    <source>
        <dbReference type="ARBA" id="ARBA00022485"/>
    </source>
</evidence>
<dbReference type="Proteomes" id="UP001203058">
    <property type="component" value="Unassembled WGS sequence"/>
</dbReference>
<dbReference type="SUPFAM" id="SSF102114">
    <property type="entry name" value="Radical SAM enzymes"/>
    <property type="match status" value="1"/>
</dbReference>
<dbReference type="GO" id="GO:0043365">
    <property type="term" value="F:[formate-C-acetyltransferase]-activating enzyme activity"/>
    <property type="evidence" value="ECO:0007669"/>
    <property type="project" value="UniProtKB-EC"/>
</dbReference>
<sequence length="286" mass="31675">METIPAPAVAPEKVSLEAKSPFEMRVHLGETVPDTDVRSALKTGDMGFLHSFTTGSAVDGPGIRLVAWTTACMFRCQYCHNPDTWTLSNGIPVTLDQAITEIRKYANGLKAMKGGFTLSGGEPLMQDRFAARLFKAVKEMGVHTAMESNGYFGDRLSDDEIRNIDLVILDMKAFTRGQHERVTGGMHNEDVLEFANRLAALKRPMWLRYVLVPGLTDIPEEMEALATFGASLGVVERAEILPFHQLGEYKWERLKLNYQLKDTQPPSNELVAKAVEIFRGAGLDAS</sequence>
<dbReference type="RefSeq" id="WP_241444737.1">
    <property type="nucleotide sequence ID" value="NZ_JAKZHW010000001.1"/>
</dbReference>
<comment type="catalytic activity">
    <reaction evidence="7">
        <text>glycyl-[formate C-acetyltransferase] + reduced [flavodoxin] + S-adenosyl-L-methionine = glycin-2-yl radical-[formate C-acetyltransferase] + semiquinone [flavodoxin] + 5'-deoxyadenosine + L-methionine + H(+)</text>
        <dbReference type="Rhea" id="RHEA:19225"/>
        <dbReference type="Rhea" id="RHEA-COMP:10622"/>
        <dbReference type="Rhea" id="RHEA-COMP:12190"/>
        <dbReference type="Rhea" id="RHEA-COMP:12191"/>
        <dbReference type="Rhea" id="RHEA-COMP:14480"/>
        <dbReference type="ChEBI" id="CHEBI:15378"/>
        <dbReference type="ChEBI" id="CHEBI:17319"/>
        <dbReference type="ChEBI" id="CHEBI:29947"/>
        <dbReference type="ChEBI" id="CHEBI:32722"/>
        <dbReference type="ChEBI" id="CHEBI:57618"/>
        <dbReference type="ChEBI" id="CHEBI:57844"/>
        <dbReference type="ChEBI" id="CHEBI:59789"/>
        <dbReference type="ChEBI" id="CHEBI:140311"/>
        <dbReference type="EC" id="1.97.1.4"/>
    </reaction>
</comment>
<feature type="domain" description="Radical SAM core" evidence="8">
    <location>
        <begin position="58"/>
        <end position="281"/>
    </location>
</feature>
<reference evidence="9 10" key="1">
    <citation type="submission" date="2022-03" db="EMBL/GenBank/DDBJ databases">
        <authorList>
            <person name="Jo J.-H."/>
            <person name="Im W.-T."/>
        </authorList>
    </citation>
    <scope>NUCLEOTIDE SEQUENCE [LARGE SCALE GENOMIC DNA]</scope>
    <source>
        <strain evidence="9 10">SM33</strain>
    </source>
</reference>
<evidence type="ECO:0000256" key="6">
    <source>
        <dbReference type="ARBA" id="ARBA00023014"/>
    </source>
</evidence>
<name>A0ABS9VJ96_9SPHN</name>
<keyword evidence="1 7" id="KW-0004">4Fe-4S</keyword>
<keyword evidence="6 7" id="KW-0411">Iron-sulfur</keyword>
<dbReference type="CDD" id="cd01335">
    <property type="entry name" value="Radical_SAM"/>
    <property type="match status" value="1"/>
</dbReference>
<proteinExistence type="inferred from homology"/>
<dbReference type="InterPro" id="IPR058240">
    <property type="entry name" value="rSAM_sf"/>
</dbReference>
<dbReference type="NCBIfam" id="TIGR02493">
    <property type="entry name" value="PFLA"/>
    <property type="match status" value="1"/>
</dbReference>
<dbReference type="Gene3D" id="3.20.20.70">
    <property type="entry name" value="Aldolase class I"/>
    <property type="match status" value="1"/>
</dbReference>
<comment type="similarity">
    <text evidence="7">Belongs to the organic radical-activating enzymes family.</text>
</comment>
<dbReference type="InterPro" id="IPR034457">
    <property type="entry name" value="Organic_radical-activating"/>
</dbReference>
<organism evidence="9 10">
    <name type="scientific">Sphingomonas telluris</name>
    <dbReference type="NCBI Taxonomy" id="2907998"/>
    <lineage>
        <taxon>Bacteria</taxon>
        <taxon>Pseudomonadati</taxon>
        <taxon>Pseudomonadota</taxon>
        <taxon>Alphaproteobacteria</taxon>
        <taxon>Sphingomonadales</taxon>
        <taxon>Sphingomonadaceae</taxon>
        <taxon>Sphingomonas</taxon>
    </lineage>
</organism>
<evidence type="ECO:0000256" key="7">
    <source>
        <dbReference type="RuleBase" id="RU362053"/>
    </source>
</evidence>
<keyword evidence="7" id="KW-0963">Cytoplasm</keyword>
<evidence type="ECO:0000256" key="2">
    <source>
        <dbReference type="ARBA" id="ARBA00022526"/>
    </source>
</evidence>
<dbReference type="SFLD" id="SFLDG01066">
    <property type="entry name" value="organic_radical-activating_enz"/>
    <property type="match status" value="1"/>
</dbReference>
<keyword evidence="2" id="KW-0313">Glucose metabolism</keyword>
<accession>A0ABS9VJ96</accession>
<keyword evidence="2" id="KW-0119">Carbohydrate metabolism</keyword>
<comment type="caution">
    <text evidence="9">The sequence shown here is derived from an EMBL/GenBank/DDBJ whole genome shotgun (WGS) entry which is preliminary data.</text>
</comment>
<dbReference type="PROSITE" id="PS51918">
    <property type="entry name" value="RADICAL_SAM"/>
    <property type="match status" value="1"/>
</dbReference>
<evidence type="ECO:0000256" key="5">
    <source>
        <dbReference type="ARBA" id="ARBA00023004"/>
    </source>
</evidence>
<gene>
    <name evidence="9" type="primary">pflA</name>
    <name evidence="9" type="ORF">LZ016_00325</name>
</gene>
<evidence type="ECO:0000313" key="9">
    <source>
        <dbReference type="EMBL" id="MCH8614554.1"/>
    </source>
</evidence>
<dbReference type="EMBL" id="JAKZHW010000001">
    <property type="protein sequence ID" value="MCH8614554.1"/>
    <property type="molecule type" value="Genomic_DNA"/>
</dbReference>
<keyword evidence="4 7" id="KW-0479">Metal-binding</keyword>
<dbReference type="EC" id="1.97.1.4" evidence="7"/>
<comment type="cofactor">
    <cofactor evidence="7">
        <name>[4Fe-4S] cluster</name>
        <dbReference type="ChEBI" id="CHEBI:49883"/>
    </cofactor>
    <text evidence="7">Binds 1 [4Fe-4S] cluster. The cluster is coordinated with 3 cysteines and an exchangeable S-adenosyl-L-methionine.</text>
</comment>
<dbReference type="InterPro" id="IPR013785">
    <property type="entry name" value="Aldolase_TIM"/>
</dbReference>
<comment type="subcellular location">
    <subcellularLocation>
        <location evidence="7">Cytoplasm</location>
    </subcellularLocation>
</comment>
<keyword evidence="3 7" id="KW-0949">S-adenosyl-L-methionine</keyword>
<keyword evidence="9" id="KW-0670">Pyruvate</keyword>
<evidence type="ECO:0000313" key="10">
    <source>
        <dbReference type="Proteomes" id="UP001203058"/>
    </source>
</evidence>
<keyword evidence="7 9" id="KW-0560">Oxidoreductase</keyword>
<keyword evidence="10" id="KW-1185">Reference proteome</keyword>
<comment type="function">
    <text evidence="7">Activation of pyruvate formate-lyase under anaerobic conditions by generation of an organic free radical, using S-adenosylmethionine and reduced flavodoxin as cosubstrates to produce 5'-deoxy-adenosine.</text>
</comment>
<dbReference type="PANTHER" id="PTHR30352:SF5">
    <property type="entry name" value="PYRUVATE FORMATE-LYASE 1-ACTIVATING ENZYME"/>
    <property type="match status" value="1"/>
</dbReference>
<evidence type="ECO:0000256" key="3">
    <source>
        <dbReference type="ARBA" id="ARBA00022691"/>
    </source>
</evidence>
<protein>
    <recommendedName>
        <fullName evidence="7">Pyruvate formate-lyase-activating enzyme</fullName>
        <ecNumber evidence="7">1.97.1.4</ecNumber>
    </recommendedName>
</protein>
<evidence type="ECO:0000256" key="4">
    <source>
        <dbReference type="ARBA" id="ARBA00022723"/>
    </source>
</evidence>
<dbReference type="SFLD" id="SFLDS00029">
    <property type="entry name" value="Radical_SAM"/>
    <property type="match status" value="1"/>
</dbReference>
<dbReference type="InterPro" id="IPR007197">
    <property type="entry name" value="rSAM"/>
</dbReference>
<keyword evidence="5 7" id="KW-0408">Iron</keyword>